<feature type="non-terminal residue" evidence="1">
    <location>
        <position position="1"/>
    </location>
</feature>
<keyword evidence="2" id="KW-1185">Reference proteome</keyword>
<dbReference type="EMBL" id="QJKJ01000063">
    <property type="protein sequence ID" value="RDY14528.1"/>
    <property type="molecule type" value="Genomic_DNA"/>
</dbReference>
<evidence type="ECO:0000313" key="2">
    <source>
        <dbReference type="Proteomes" id="UP000257109"/>
    </source>
</evidence>
<dbReference type="AlphaFoldDB" id="A0A371IHQ5"/>
<organism evidence="1 2">
    <name type="scientific">Mucuna pruriens</name>
    <name type="common">Velvet bean</name>
    <name type="synonym">Dolichos pruriens</name>
    <dbReference type="NCBI Taxonomy" id="157652"/>
    <lineage>
        <taxon>Eukaryota</taxon>
        <taxon>Viridiplantae</taxon>
        <taxon>Streptophyta</taxon>
        <taxon>Embryophyta</taxon>
        <taxon>Tracheophyta</taxon>
        <taxon>Spermatophyta</taxon>
        <taxon>Magnoliopsida</taxon>
        <taxon>eudicotyledons</taxon>
        <taxon>Gunneridae</taxon>
        <taxon>Pentapetalae</taxon>
        <taxon>rosids</taxon>
        <taxon>fabids</taxon>
        <taxon>Fabales</taxon>
        <taxon>Fabaceae</taxon>
        <taxon>Papilionoideae</taxon>
        <taxon>50 kb inversion clade</taxon>
        <taxon>NPAAA clade</taxon>
        <taxon>indigoferoid/millettioid clade</taxon>
        <taxon>Phaseoleae</taxon>
        <taxon>Mucuna</taxon>
    </lineage>
</organism>
<name>A0A371IHQ5_MUCPR</name>
<dbReference type="Proteomes" id="UP000257109">
    <property type="component" value="Unassembled WGS sequence"/>
</dbReference>
<proteinExistence type="predicted"/>
<evidence type="ECO:0000313" key="1">
    <source>
        <dbReference type="EMBL" id="RDY14528.1"/>
    </source>
</evidence>
<reference evidence="1" key="1">
    <citation type="submission" date="2018-05" db="EMBL/GenBank/DDBJ databases">
        <title>Draft genome of Mucuna pruriens seed.</title>
        <authorList>
            <person name="Nnadi N.E."/>
            <person name="Vos R."/>
            <person name="Hasami M.H."/>
            <person name="Devisetty U.K."/>
            <person name="Aguiy J.C."/>
        </authorList>
    </citation>
    <scope>NUCLEOTIDE SEQUENCE [LARGE SCALE GENOMIC DNA]</scope>
    <source>
        <strain evidence="1">JCA_2017</strain>
    </source>
</reference>
<accession>A0A371IHQ5</accession>
<protein>
    <submittedName>
        <fullName evidence="1">Uncharacterized protein</fullName>
    </submittedName>
</protein>
<sequence length="60" mass="7167">MTFWNKTFYPYLDRFVVVLTDDILGQVIVYQDFKYDFWPNSDASKMSLSEVLMFKDPTVT</sequence>
<gene>
    <name evidence="1" type="ORF">CR513_00412</name>
</gene>
<comment type="caution">
    <text evidence="1">The sequence shown here is derived from an EMBL/GenBank/DDBJ whole genome shotgun (WGS) entry which is preliminary data.</text>
</comment>